<dbReference type="Pfam" id="PF03447">
    <property type="entry name" value="NAD_binding_3"/>
    <property type="match status" value="1"/>
</dbReference>
<organism evidence="2 3">
    <name type="scientific">Thermocrinis albus (strain DSM 14484 / JCM 11386 / HI 11/12)</name>
    <dbReference type="NCBI Taxonomy" id="638303"/>
    <lineage>
        <taxon>Bacteria</taxon>
        <taxon>Pseudomonadati</taxon>
        <taxon>Aquificota</taxon>
        <taxon>Aquificia</taxon>
        <taxon>Aquificales</taxon>
        <taxon>Aquificaceae</taxon>
        <taxon>Thermocrinis</taxon>
    </lineage>
</organism>
<dbReference type="GO" id="GO:0050661">
    <property type="term" value="F:NADP binding"/>
    <property type="evidence" value="ECO:0007669"/>
    <property type="project" value="InterPro"/>
</dbReference>
<evidence type="ECO:0000313" key="2">
    <source>
        <dbReference type="EMBL" id="ADC89997.1"/>
    </source>
</evidence>
<dbReference type="eggNOG" id="COG0460">
    <property type="taxonomic scope" value="Bacteria"/>
</dbReference>
<dbReference type="STRING" id="638303.Thal_1366"/>
<dbReference type="HOGENOM" id="CLU_159390_0_0_0"/>
<dbReference type="AlphaFoldDB" id="D3SML7"/>
<reference evidence="3" key="1">
    <citation type="journal article" date="2010" name="Stand. Genomic Sci.">
        <title>Complete genome sequence of Thermocrinis albus type strain (HI 11/12T).</title>
        <authorList>
            <person name="Wirth R."/>
            <person name="Sikorski J."/>
            <person name="Brambilla E."/>
            <person name="Misra M."/>
            <person name="Lapidus A."/>
            <person name="Copeland A."/>
            <person name="Nolan M."/>
            <person name="Lucas S."/>
            <person name="Chen F."/>
            <person name="Tice H."/>
            <person name="Cheng J.F."/>
            <person name="Han C."/>
            <person name="Detter J.C."/>
            <person name="Tapia R."/>
            <person name="Bruce D."/>
            <person name="Goodwin L."/>
            <person name="Pitluck S."/>
            <person name="Pati A."/>
            <person name="Anderson I."/>
            <person name="Ivanova N."/>
            <person name="Mavromatis K."/>
            <person name="Mikhailova N."/>
            <person name="Chen A."/>
            <person name="Palaniappan K."/>
            <person name="Bilek Y."/>
            <person name="Hader T."/>
            <person name="Land M."/>
            <person name="Hauser L."/>
            <person name="Chang Y.J."/>
            <person name="Jeffries C.D."/>
            <person name="Tindall B.J."/>
            <person name="Rohde M."/>
            <person name="Goker M."/>
            <person name="Bristow J."/>
            <person name="Eisen J.A."/>
            <person name="Markowitz V."/>
            <person name="Hugenholtz P."/>
            <person name="Kyrpides N.C."/>
            <person name="Klenk H.P."/>
        </authorList>
    </citation>
    <scope>NUCLEOTIDE SEQUENCE [LARGE SCALE GENOMIC DNA]</scope>
    <source>
        <strain evidence="3">DSM 14484 / JCM 11386 / HI 11/12</strain>
    </source>
</reference>
<evidence type="ECO:0000259" key="1">
    <source>
        <dbReference type="Pfam" id="PF03447"/>
    </source>
</evidence>
<gene>
    <name evidence="2" type="ordered locus">Thal_1366</name>
</gene>
<name>D3SML7_THEAH</name>
<dbReference type="KEGG" id="tal:Thal_1366"/>
<dbReference type="SUPFAM" id="SSF51735">
    <property type="entry name" value="NAD(P)-binding Rossmann-fold domains"/>
    <property type="match status" value="1"/>
</dbReference>
<dbReference type="InterPro" id="IPR036291">
    <property type="entry name" value="NAD(P)-bd_dom_sf"/>
</dbReference>
<dbReference type="GO" id="GO:0016491">
    <property type="term" value="F:oxidoreductase activity"/>
    <property type="evidence" value="ECO:0007669"/>
    <property type="project" value="InterPro"/>
</dbReference>
<evidence type="ECO:0000313" key="3">
    <source>
        <dbReference type="Proteomes" id="UP000002043"/>
    </source>
</evidence>
<dbReference type="InterPro" id="IPR005106">
    <property type="entry name" value="Asp/hSer_DH_NAD-bd"/>
</dbReference>
<feature type="domain" description="Aspartate/homoserine dehydrogenase NAD-binding" evidence="1">
    <location>
        <begin position="10"/>
        <end position="92"/>
    </location>
</feature>
<protein>
    <submittedName>
        <fullName evidence="2">Homoserine dehydrogenase NAD-binding protein</fullName>
    </submittedName>
</protein>
<accession>D3SML7</accession>
<dbReference type="Gene3D" id="3.40.50.720">
    <property type="entry name" value="NAD(P)-binding Rossmann-like Domain"/>
    <property type="match status" value="1"/>
</dbReference>
<sequence>MRRVHVAIAGLGRVGSQFLEALLAVPTENVKVVAVAEKREDTESVKRAKEAGIAYFKDARDMLRALEDYIDVLFDLTGDAVVHTELQEILASTGNTKTVLVPEPVAYLIWSIITGGRLAYPR</sequence>
<dbReference type="RefSeq" id="WP_012992403.1">
    <property type="nucleotide sequence ID" value="NC_013894.1"/>
</dbReference>
<proteinExistence type="predicted"/>
<dbReference type="EMBL" id="CP001931">
    <property type="protein sequence ID" value="ADC89997.1"/>
    <property type="molecule type" value="Genomic_DNA"/>
</dbReference>
<dbReference type="Proteomes" id="UP000002043">
    <property type="component" value="Chromosome"/>
</dbReference>
<dbReference type="OrthoDB" id="9786743at2"/>
<keyword evidence="3" id="KW-1185">Reference proteome</keyword>